<comment type="caution">
    <text evidence="5">The sequence shown here is derived from an EMBL/GenBank/DDBJ whole genome shotgun (WGS) entry which is preliminary data.</text>
</comment>
<feature type="domain" description="Bacteriophage tail tape measure N-terminal" evidence="3">
    <location>
        <begin position="275"/>
        <end position="476"/>
    </location>
</feature>
<evidence type="ECO:0000313" key="5">
    <source>
        <dbReference type="EMBL" id="NNJ15572.1"/>
    </source>
</evidence>
<feature type="domain" description="Bacteriophage tail tape measure C-terminal" evidence="4">
    <location>
        <begin position="908"/>
        <end position="982"/>
    </location>
</feature>
<protein>
    <submittedName>
        <fullName evidence="5">Phage tail tape measure protein</fullName>
    </submittedName>
</protein>
<name>A0A7K4ED52_9PSED</name>
<feature type="coiled-coil region" evidence="1">
    <location>
        <begin position="185"/>
        <end position="212"/>
    </location>
</feature>
<evidence type="ECO:0000256" key="1">
    <source>
        <dbReference type="SAM" id="Coils"/>
    </source>
</evidence>
<feature type="compositionally biased region" description="Polar residues" evidence="2">
    <location>
        <begin position="849"/>
        <end position="858"/>
    </location>
</feature>
<organism evidence="5 6">
    <name type="scientific">Pseudomonas bharatica CSV86</name>
    <dbReference type="NCBI Taxonomy" id="1005395"/>
    <lineage>
        <taxon>Bacteria</taxon>
        <taxon>Pseudomonadati</taxon>
        <taxon>Pseudomonadota</taxon>
        <taxon>Gammaproteobacteria</taxon>
        <taxon>Pseudomonadales</taxon>
        <taxon>Pseudomonadaceae</taxon>
        <taxon>Pseudomonas</taxon>
        <taxon>Pseudomonas bharatica</taxon>
    </lineage>
</organism>
<evidence type="ECO:0000259" key="3">
    <source>
        <dbReference type="Pfam" id="PF06791"/>
    </source>
</evidence>
<keyword evidence="6" id="KW-1185">Reference proteome</keyword>
<evidence type="ECO:0000313" key="6">
    <source>
        <dbReference type="Proteomes" id="UP000010448"/>
    </source>
</evidence>
<reference evidence="5 6" key="1">
    <citation type="journal article" date="2013" name="Genome Announc.">
        <title>Genome Sequence of Naphthalene-Degrading Soil Bacterium Pseudomonas putida CSV86.</title>
        <authorList>
            <person name="Phale P.S."/>
            <person name="Paliwal V."/>
            <person name="Raju S.C."/>
            <person name="Modak A."/>
            <person name="Purohit H.J."/>
        </authorList>
    </citation>
    <scope>NUCLEOTIDE SEQUENCE [LARGE SCALE GENOMIC DNA]</scope>
    <source>
        <strain evidence="5 6">CSV86</strain>
    </source>
</reference>
<dbReference type="Pfam" id="PF09718">
    <property type="entry name" value="Tape_meas_lam_C"/>
    <property type="match status" value="1"/>
</dbReference>
<dbReference type="InterPro" id="IPR009628">
    <property type="entry name" value="Phage_tape_measure_N"/>
</dbReference>
<accession>A0A7K4ED52</accession>
<dbReference type="AlphaFoldDB" id="A0A7K4ED52"/>
<dbReference type="Proteomes" id="UP000010448">
    <property type="component" value="Unassembled WGS sequence"/>
</dbReference>
<dbReference type="NCBIfam" id="TIGR01541">
    <property type="entry name" value="tape_meas_lam_C"/>
    <property type="match status" value="1"/>
</dbReference>
<dbReference type="Pfam" id="PF06791">
    <property type="entry name" value="TMP_2"/>
    <property type="match status" value="1"/>
</dbReference>
<evidence type="ECO:0000259" key="4">
    <source>
        <dbReference type="Pfam" id="PF09718"/>
    </source>
</evidence>
<dbReference type="EMBL" id="AMWJ02000001">
    <property type="protein sequence ID" value="NNJ15572.1"/>
    <property type="molecule type" value="Genomic_DNA"/>
</dbReference>
<dbReference type="InterPro" id="IPR006431">
    <property type="entry name" value="Phage_tape_meas_C"/>
</dbReference>
<gene>
    <name evidence="5" type="ORF">CSV86_010140</name>
</gene>
<proteinExistence type="predicted"/>
<sequence>MTTIASLGLQIDSGDAVEAKDNLDQLTDAGKRSEESAARTGRAWETALGSLQSDTRQIVQELQALNAKQTELAQQIATVGRAVTNASTAFSSAAANMGAFRAEAAQAGKVQEALTSATDAGAQAGRRAAESADEQQARILAVAKASLEASQYVQSLNRATEHSAEVTAQANAVLSDSASRQASINSRAQALIATEERQAEAAKKAAGAHREEGRALEELLGKIDPTIAAMSRLDQMEQKLKGFRTSGALDAETFGEYQAKIDQARTALGGADAALNRTGMTAKQTAAALRMVPMQFTDIVTSIAGGQPLMMVAIQQGGQLKDSLGGIGPAAKAMGGYIAGLISPLTLSAAAVTGLAVAAAAGVSDLNELNKTLVATGGIAGKSSSQLVELQNKLANGKYFSQANEALLALVGSGKLTGETFDAVAAAATQLSAATGESAGKFTQMFVEAKSEVTAFALEFNSKYHAVTLATFEQIQALEDQGRHMDALKLLAGEVSEEMTRRNKEISESTRGIAKLWDDATSAVRRYWNELKQGVAADPDHFRMQVLQQQVADIDKQFWFSDSSRDALKKQYTDEIALIQKRIAAGVKERQDRADGEAAIQKQVDLQKKLNDQLDKANPERKRGEALQDLKQQFIDLRDAVKETGKQSPLLDGVSFDGDKISGGAFDTLAKGIADRNKDKVGKTAPIDLSGFNDQKNALSAILSEYKNHQKELDAAQKAGIISQESYASQRAAIIEQQKGEVTHAYESEIKALEEAKGKSTTSAQQRIQLDQKIADARAAMVKAQKDADTELAVLATNEQGRLAKQARAVQTYTDALDRQVLALRLQGQRSADGLGLGDRRRGLQDQQNGITDRMNQQRLDLANQYGDGSRGMSLDEYNQKLAALSKTEKDLQETTIANYDQMTVAQGDWRKGASSAFQNYLDQARDVAGQTRALFTSAFTSMEDAVVNFALAGKFSFSDFTKSILADMARIATRQAASGLLSSIAGTAIGAWFGGGAGAASSGASGAASAAGSSGFDYSLGSASSGMTYTPTFSDGGFTGEGGKYDPAGIVHAGEFVLRREVVSQPGMLGYLEMLNTRGYADGGLVTPLAVPRQVSGQAASGASIQVSAAVSVSTQDQGGQGMELDQALLQQNMQKQMQAAAEKAVADSWRPGGLSYRNVNRRG</sequence>
<feature type="region of interest" description="Disordered" evidence="2">
    <location>
        <begin position="834"/>
        <end position="858"/>
    </location>
</feature>
<dbReference type="RefSeq" id="WP_170394555.1">
    <property type="nucleotide sequence ID" value="NZ_AMWJ02000001.1"/>
</dbReference>
<evidence type="ECO:0000256" key="2">
    <source>
        <dbReference type="SAM" id="MobiDB-lite"/>
    </source>
</evidence>
<keyword evidence="1" id="KW-0175">Coiled coil</keyword>